<feature type="domain" description="AMMECR1" evidence="1">
    <location>
        <begin position="8"/>
        <end position="195"/>
    </location>
</feature>
<dbReference type="EMBL" id="FSRE01000001">
    <property type="protein sequence ID" value="SIN68325.1"/>
    <property type="molecule type" value="Genomic_DNA"/>
</dbReference>
<dbReference type="NCBIfam" id="TIGR04335">
    <property type="entry name" value="AmmeMemoSam_A"/>
    <property type="match status" value="1"/>
</dbReference>
<dbReference type="InterPro" id="IPR036071">
    <property type="entry name" value="AMMECR1_dom_sf"/>
</dbReference>
<name>A0A1N6DC04_9GAMM</name>
<proteinExistence type="predicted"/>
<organism evidence="2 3">
    <name type="scientific">Sulfurivirga caldicuralii</name>
    <dbReference type="NCBI Taxonomy" id="364032"/>
    <lineage>
        <taxon>Bacteria</taxon>
        <taxon>Pseudomonadati</taxon>
        <taxon>Pseudomonadota</taxon>
        <taxon>Gammaproteobacteria</taxon>
        <taxon>Thiotrichales</taxon>
        <taxon>Piscirickettsiaceae</taxon>
        <taxon>Sulfurivirga</taxon>
    </lineage>
</organism>
<evidence type="ECO:0000259" key="1">
    <source>
        <dbReference type="PROSITE" id="PS51112"/>
    </source>
</evidence>
<gene>
    <name evidence="2" type="ORF">SAMN05443662_0027</name>
</gene>
<protein>
    <submittedName>
        <fullName evidence="2">Uncharacterized protein, PH0010 family/AmmeMemoRadiSam system protein A</fullName>
    </submittedName>
</protein>
<dbReference type="PROSITE" id="PS51112">
    <property type="entry name" value="AMMECR1"/>
    <property type="match status" value="1"/>
</dbReference>
<reference evidence="2 3" key="1">
    <citation type="submission" date="2016-11" db="EMBL/GenBank/DDBJ databases">
        <authorList>
            <person name="Jaros S."/>
            <person name="Januszkiewicz K."/>
            <person name="Wedrychowicz H."/>
        </authorList>
    </citation>
    <scope>NUCLEOTIDE SEQUENCE [LARGE SCALE GENOMIC DNA]</scope>
    <source>
        <strain evidence="2 3">DSM 17737</strain>
    </source>
</reference>
<keyword evidence="3" id="KW-1185">Reference proteome</keyword>
<dbReference type="PANTHER" id="PTHR13016:SF0">
    <property type="entry name" value="AMME SYNDROME CANDIDATE GENE 1 PROTEIN"/>
    <property type="match status" value="1"/>
</dbReference>
<accession>A0A1N6DC04</accession>
<dbReference type="Gene3D" id="3.30.1490.150">
    <property type="entry name" value="Hypothetical protein ph0010, domain 2"/>
    <property type="match status" value="1"/>
</dbReference>
<sequence length="195" mass="22025">MTTRFTPEQQELLLQVAKASINHGFHTGQPLRNVRVDDPVLMEDGAAFVTLNRRSSLRGCIGSLQAYRPLVEDVAENAFNAAFRDPRFPPLTPEETADLDVEISVLTPPEPMTDCSSPQALLAQLKPFEDGLIIDDGVHRATFLPSVWEQLPDKVQFLQHLMAKAGMTHYSPSMRCWRYHTVKFAKPWRDIPDPM</sequence>
<dbReference type="InterPro" id="IPR002733">
    <property type="entry name" value="AMMECR1_domain"/>
</dbReference>
<dbReference type="InterPro" id="IPR027485">
    <property type="entry name" value="AMMECR1_N"/>
</dbReference>
<dbReference type="InterPro" id="IPR023473">
    <property type="entry name" value="AMMECR1"/>
</dbReference>
<dbReference type="STRING" id="364032.SAMN05443662_0027"/>
<dbReference type="AlphaFoldDB" id="A0A1N6DC04"/>
<dbReference type="NCBIfam" id="TIGR00296">
    <property type="entry name" value="TIGR00296 family protein"/>
    <property type="match status" value="1"/>
</dbReference>
<dbReference type="PANTHER" id="PTHR13016">
    <property type="entry name" value="AMMECR1 HOMOLOG"/>
    <property type="match status" value="1"/>
</dbReference>
<dbReference type="SUPFAM" id="SSF143447">
    <property type="entry name" value="AMMECR1-like"/>
    <property type="match status" value="1"/>
</dbReference>
<dbReference type="Pfam" id="PF01871">
    <property type="entry name" value="AMMECR1"/>
    <property type="match status" value="1"/>
</dbReference>
<evidence type="ECO:0000313" key="2">
    <source>
        <dbReference type="EMBL" id="SIN68325.1"/>
    </source>
</evidence>
<dbReference type="RefSeq" id="WP_074200382.1">
    <property type="nucleotide sequence ID" value="NZ_FSRE01000001.1"/>
</dbReference>
<dbReference type="Gene3D" id="3.30.700.20">
    <property type="entry name" value="Hypothetical protein ph0010, domain 1"/>
    <property type="match status" value="1"/>
</dbReference>
<dbReference type="Proteomes" id="UP000198461">
    <property type="component" value="Unassembled WGS sequence"/>
</dbReference>
<dbReference type="InterPro" id="IPR027623">
    <property type="entry name" value="AmmeMemoSam_A"/>
</dbReference>
<evidence type="ECO:0000313" key="3">
    <source>
        <dbReference type="Proteomes" id="UP000198461"/>
    </source>
</evidence>